<dbReference type="Pfam" id="PF02862">
    <property type="entry name" value="DDHD"/>
    <property type="match status" value="2"/>
</dbReference>
<protein>
    <submittedName>
        <fullName evidence="3">Phospholipase-like protein</fullName>
    </submittedName>
</protein>
<dbReference type="Proteomes" id="UP000029964">
    <property type="component" value="Unassembled WGS sequence"/>
</dbReference>
<evidence type="ECO:0000256" key="1">
    <source>
        <dbReference type="SAM" id="MobiDB-lite"/>
    </source>
</evidence>
<dbReference type="OrthoDB" id="69269at2759"/>
<keyword evidence="4" id="KW-1185">Reference proteome</keyword>
<dbReference type="HOGENOM" id="CLU_002680_0_1_1"/>
<feature type="region of interest" description="Disordered" evidence="1">
    <location>
        <begin position="197"/>
        <end position="344"/>
    </location>
</feature>
<accession>A0A086T4C7</accession>
<feature type="compositionally biased region" description="Polar residues" evidence="1">
    <location>
        <begin position="272"/>
        <end position="285"/>
    </location>
</feature>
<feature type="compositionally biased region" description="Polar residues" evidence="1">
    <location>
        <begin position="47"/>
        <end position="58"/>
    </location>
</feature>
<feature type="domain" description="DDHD" evidence="2">
    <location>
        <begin position="804"/>
        <end position="1009"/>
    </location>
</feature>
<comment type="caution">
    <text evidence="3">The sequence shown here is derived from an EMBL/GenBank/DDBJ whole genome shotgun (WGS) entry which is preliminary data.</text>
</comment>
<evidence type="ECO:0000313" key="3">
    <source>
        <dbReference type="EMBL" id="KFH44209.1"/>
    </source>
</evidence>
<dbReference type="GO" id="GO:0005737">
    <property type="term" value="C:cytoplasm"/>
    <property type="evidence" value="ECO:0007669"/>
    <property type="project" value="TreeGrafter"/>
</dbReference>
<feature type="region of interest" description="Disordered" evidence="1">
    <location>
        <begin position="577"/>
        <end position="601"/>
    </location>
</feature>
<dbReference type="GO" id="GO:0046872">
    <property type="term" value="F:metal ion binding"/>
    <property type="evidence" value="ECO:0007669"/>
    <property type="project" value="InterPro"/>
</dbReference>
<feature type="region of interest" description="Disordered" evidence="1">
    <location>
        <begin position="46"/>
        <end position="71"/>
    </location>
</feature>
<feature type="compositionally biased region" description="Basic and acidic residues" evidence="1">
    <location>
        <begin position="577"/>
        <end position="592"/>
    </location>
</feature>
<gene>
    <name evidence="3" type="ORF">ACRE_049680</name>
</gene>
<dbReference type="PROSITE" id="PS51043">
    <property type="entry name" value="DDHD"/>
    <property type="match status" value="1"/>
</dbReference>
<dbReference type="PANTHER" id="PTHR23509">
    <property type="entry name" value="PA-PL1 PHOSPHOLIPASE FAMILY"/>
    <property type="match status" value="1"/>
</dbReference>
<reference evidence="4" key="1">
    <citation type="journal article" date="2014" name="Genome Announc.">
        <title>Genome sequence and annotation of Acremonium chrysogenum, producer of the beta-lactam antibiotic cephalosporin C.</title>
        <authorList>
            <person name="Terfehr D."/>
            <person name="Dahlmann T.A."/>
            <person name="Specht T."/>
            <person name="Zadra I."/>
            <person name="Kuernsteiner H."/>
            <person name="Kueck U."/>
        </authorList>
    </citation>
    <scope>NUCLEOTIDE SEQUENCE [LARGE SCALE GENOMIC DNA]</scope>
    <source>
        <strain evidence="4">ATCC 11550 / CBS 779.69 / DSM 880 / IAM 14645 / JCM 23072 / IMI 49137</strain>
    </source>
</reference>
<name>A0A086T4C7_HAPC1</name>
<dbReference type="InterPro" id="IPR004177">
    <property type="entry name" value="DDHD_dom"/>
</dbReference>
<dbReference type="AlphaFoldDB" id="A0A086T4C7"/>
<dbReference type="PANTHER" id="PTHR23509:SF6">
    <property type="entry name" value="PHOSPHOLIPASE C1020.13C-RELATED"/>
    <property type="match status" value="1"/>
</dbReference>
<feature type="compositionally biased region" description="Basic and acidic residues" evidence="1">
    <location>
        <begin position="244"/>
        <end position="265"/>
    </location>
</feature>
<dbReference type="InterPro" id="IPR058055">
    <property type="entry name" value="PA-PLA1"/>
</dbReference>
<sequence>MEAATHEHTFGQKCRMAPIHRTRGDDGMPPVEAQFFYSSPIPIDDPLSTSSASGTSDVRSGKIPMRPFSRGDNNTLEKAWLGLQSDADRSDHDYARQCRAQSPTNAKASAEKRAWLVQALALKHWGHYRTGCDPQDLETSAETGPQPGTGQFCCPSLLLDISEELEKTFCALAREVDPSLDPERMLQDVMTIIGKWRQAEAHSSHESHTNQPHEPLANTPGAGTMGQTSRDSSSRPSSPPKPKSRSDGRSDTAYKKYPMESLREHGGRHRSGSQATDRSSRTHTPVGSPAVTRPVGVDDGISGKPFLRVGTGAEQSPQFTGSAPRHDHDGIPADTEGPPDGNSDRIEVLEAPGIEALKRAEPLRAKKYGKESAEVAVGVSRLHMVSLPSLQMRPIYWSPINDMAPVMRATWFYRDTMAPIPPVVANQLEAGYHELRPWTETWSDELRCAVDVGALGEEKVSHQLWPKESNVRNRGSGLPENPRISSDPYCAARCFRGEAAAEGSIAPVKPKESTSEHPFRPFSNYQVMYKNEREAFLLRPSLSASAYYGRRPLAKIARGATVGIPVVRGFDRRKWERIHTKSQRQKEPKGPETNESQESYDAGTCAACKAETDRGQVTDLVLVAHGIGQKFAERVESFHFTHAINGFRRAVNLELGSPIVQQVVREGQNGLMILPLNWRMGLSFEDGGPLHEEDKQQHAADGFGLKDIEPSTIPAVRSMISDVMFDIPFYMSHHKGKMIKALVSEANRVYRLWCRNNPGFAEKGRVHLIAHSLGSVMALDVLSRQPTQVPRLDLSQGEPEKTFFEFDTKNLFLAGSPAGFFLLLERGALIPRRDRRKPGADRADTVASGVVGEAGTFGCLAVDNIYNVLAKEDPIAYLLNGAVDATYAASLKAAHVPSTATSVFQSVGHAFRSVIPGMGPAGPPSAADAIERPPTFRLPSQLELEVHDFTREEIAEKKFYLLNDNGQIDWYLRSGGGPLEIQYLNMLSAHTSYWTNHDFIRMICMEIGRKPGRENTLPAMRAVKAPKRLLK</sequence>
<proteinExistence type="predicted"/>
<dbReference type="STRING" id="857340.A0A086T4C7"/>
<feature type="compositionally biased region" description="Basic and acidic residues" evidence="1">
    <location>
        <begin position="197"/>
        <end position="208"/>
    </location>
</feature>
<evidence type="ECO:0000259" key="2">
    <source>
        <dbReference type="PROSITE" id="PS51043"/>
    </source>
</evidence>
<dbReference type="EMBL" id="JPKY01000052">
    <property type="protein sequence ID" value="KFH44209.1"/>
    <property type="molecule type" value="Genomic_DNA"/>
</dbReference>
<dbReference type="GO" id="GO:0004620">
    <property type="term" value="F:phospholipase activity"/>
    <property type="evidence" value="ECO:0007669"/>
    <property type="project" value="TreeGrafter"/>
</dbReference>
<evidence type="ECO:0000313" key="4">
    <source>
        <dbReference type="Proteomes" id="UP000029964"/>
    </source>
</evidence>
<organism evidence="3 4">
    <name type="scientific">Hapsidospora chrysogenum (strain ATCC 11550 / CBS 779.69 / DSM 880 / IAM 14645 / JCM 23072 / IMI 49137)</name>
    <name type="common">Acremonium chrysogenum</name>
    <dbReference type="NCBI Taxonomy" id="857340"/>
    <lineage>
        <taxon>Eukaryota</taxon>
        <taxon>Fungi</taxon>
        <taxon>Dikarya</taxon>
        <taxon>Ascomycota</taxon>
        <taxon>Pezizomycotina</taxon>
        <taxon>Sordariomycetes</taxon>
        <taxon>Hypocreomycetidae</taxon>
        <taxon>Hypocreales</taxon>
        <taxon>Bionectriaceae</taxon>
        <taxon>Hapsidospora</taxon>
    </lineage>
</organism>
<dbReference type="SMART" id="SM01127">
    <property type="entry name" value="DDHD"/>
    <property type="match status" value="1"/>
</dbReference>